<accession>A0ABM1MQQ7</accession>
<organism evidence="1 2">
    <name type="scientific">Nicrophorus vespilloides</name>
    <name type="common">Boreal carrion beetle</name>
    <dbReference type="NCBI Taxonomy" id="110193"/>
    <lineage>
        <taxon>Eukaryota</taxon>
        <taxon>Metazoa</taxon>
        <taxon>Ecdysozoa</taxon>
        <taxon>Arthropoda</taxon>
        <taxon>Hexapoda</taxon>
        <taxon>Insecta</taxon>
        <taxon>Pterygota</taxon>
        <taxon>Neoptera</taxon>
        <taxon>Endopterygota</taxon>
        <taxon>Coleoptera</taxon>
        <taxon>Polyphaga</taxon>
        <taxon>Staphyliniformia</taxon>
        <taxon>Silphidae</taxon>
        <taxon>Nicrophorinae</taxon>
        <taxon>Nicrophorus</taxon>
    </lineage>
</organism>
<gene>
    <name evidence="2" type="primary">LOC108562914</name>
</gene>
<dbReference type="Proteomes" id="UP000695000">
    <property type="component" value="Unplaced"/>
</dbReference>
<proteinExistence type="predicted"/>
<evidence type="ECO:0000313" key="2">
    <source>
        <dbReference type="RefSeq" id="XP_017776907.1"/>
    </source>
</evidence>
<keyword evidence="1" id="KW-1185">Reference proteome</keyword>
<dbReference type="Gene3D" id="3.40.50.300">
    <property type="entry name" value="P-loop containing nucleotide triphosphate hydrolases"/>
    <property type="match status" value="1"/>
</dbReference>
<protein>
    <submittedName>
        <fullName evidence="2">DNA mismatch repair protein Msh2-like</fullName>
    </submittedName>
</protein>
<reference evidence="2" key="1">
    <citation type="submission" date="2025-08" db="UniProtKB">
        <authorList>
            <consortium name="RefSeq"/>
        </authorList>
    </citation>
    <scope>IDENTIFICATION</scope>
    <source>
        <tissue evidence="2">Whole Larva</tissue>
    </source>
</reference>
<dbReference type="GeneID" id="108562914"/>
<name>A0ABM1MQQ7_NICVS</name>
<dbReference type="RefSeq" id="XP_017776907.1">
    <property type="nucleotide sequence ID" value="XM_017921418.1"/>
</dbReference>
<evidence type="ECO:0000313" key="1">
    <source>
        <dbReference type="Proteomes" id="UP000695000"/>
    </source>
</evidence>
<dbReference type="InterPro" id="IPR027417">
    <property type="entry name" value="P-loop_NTPase"/>
</dbReference>
<sequence length="108" mass="12197">MKEGPCDKSYGIHCAKVVQFPEDVIKFATKYQEKLEDVEGMKYIKDFDPSLKRKLIDEGNGMIAKVLEDFKGIDVANLSDDDLEAKLKKLKTDLAKQDNLYIKGLIGV</sequence>